<keyword evidence="12" id="KW-1185">Reference proteome</keyword>
<dbReference type="PANTHER" id="PTHR48083:SF13">
    <property type="entry name" value="ACYL-COA DEHYDROGENASE FAMILY MEMBER 11"/>
    <property type="match status" value="1"/>
</dbReference>
<dbReference type="Proteomes" id="UP000188320">
    <property type="component" value="Unassembled WGS sequence"/>
</dbReference>
<evidence type="ECO:0000256" key="5">
    <source>
        <dbReference type="ARBA" id="ARBA00022827"/>
    </source>
</evidence>
<evidence type="ECO:0000313" key="11">
    <source>
        <dbReference type="EMBL" id="OMH78459.1"/>
    </source>
</evidence>
<dbReference type="InterPro" id="IPR006091">
    <property type="entry name" value="Acyl-CoA_Oxase/DH_mid-dom"/>
</dbReference>
<gene>
    <name evidence="11" type="ORF">AX774_g8143</name>
</gene>
<dbReference type="InterPro" id="IPR009100">
    <property type="entry name" value="AcylCoA_DH/oxidase_NM_dom_sf"/>
</dbReference>
<dbReference type="SUPFAM" id="SSF47203">
    <property type="entry name" value="Acyl-CoA dehydrogenase C-terminal domain-like"/>
    <property type="match status" value="1"/>
</dbReference>
<dbReference type="Pfam" id="PF02771">
    <property type="entry name" value="Acyl-CoA_dh_N"/>
    <property type="match status" value="1"/>
</dbReference>
<dbReference type="EMBL" id="LSSK01001922">
    <property type="protein sequence ID" value="OMH78459.1"/>
    <property type="molecule type" value="Genomic_DNA"/>
</dbReference>
<dbReference type="Gene3D" id="1.20.140.10">
    <property type="entry name" value="Butyryl-CoA Dehydrogenase, subunit A, domain 3"/>
    <property type="match status" value="1"/>
</dbReference>
<dbReference type="GO" id="GO:0033539">
    <property type="term" value="P:fatty acid beta-oxidation using acyl-CoA dehydrogenase"/>
    <property type="evidence" value="ECO:0007669"/>
    <property type="project" value="TreeGrafter"/>
</dbReference>
<proteinExistence type="inferred from homology"/>
<evidence type="ECO:0000256" key="6">
    <source>
        <dbReference type="ARBA" id="ARBA00023002"/>
    </source>
</evidence>
<dbReference type="InterPro" id="IPR050741">
    <property type="entry name" value="Acyl-CoA_dehydrogenase"/>
</dbReference>
<evidence type="ECO:0000256" key="1">
    <source>
        <dbReference type="ARBA" id="ARBA00001974"/>
    </source>
</evidence>
<comment type="subunit">
    <text evidence="3">Homodimer.</text>
</comment>
<dbReference type="InterPro" id="IPR013786">
    <property type="entry name" value="AcylCoA_DH/ox_N"/>
</dbReference>
<dbReference type="InterPro" id="IPR037069">
    <property type="entry name" value="AcylCoA_DH/ox_N_sf"/>
</dbReference>
<accession>A0A1R1PBZ9</accession>
<dbReference type="GO" id="GO:0050660">
    <property type="term" value="F:flavin adenine dinucleotide binding"/>
    <property type="evidence" value="ECO:0007669"/>
    <property type="project" value="InterPro"/>
</dbReference>
<sequence length="416" mass="46031">MIKTLTKFVEEECIPNEHRFEQELGVGAQRWSRVPPVIQELKQKARNLGLWNLFIPHEYEESPGLTNYEYAHLCEIMGRSIQLAPTATNCSAPDTGNMEVLIKYGNAQQKKKWLVPLMNGEIRSAFAMTEPNVASSDATNISCKLTRVKGGYLVNGKKIWITGASGPALKLFLVMVRSGDMGSELTNNYAESGIKSIHRQHSVVIVPANSPGVNVKRPLTVFGFDDAPIGHSELEFNNVFIPEENMVLGEGRGFEIVQGRLGPGRIHHTMRAIGVAERALETMLARVTKRKVQGKTLAENRVILEWIAKARIDIDASRHLVLDAAHKIDLYGPANAKKEIALAKVFVPNVVLEVLDKAMQAHGAMGVGPDTPLAEMYANMRTLRLADGPDEVHLFQLGRSEVKKFLKRTDAAKSKL</sequence>
<evidence type="ECO:0000259" key="10">
    <source>
        <dbReference type="Pfam" id="PF02771"/>
    </source>
</evidence>
<reference evidence="12" key="1">
    <citation type="submission" date="2017-01" db="EMBL/GenBank/DDBJ databases">
        <authorList>
            <person name="Wang Y."/>
            <person name="White M."/>
            <person name="Kvist S."/>
            <person name="Moncalvo J.-M."/>
        </authorList>
    </citation>
    <scope>NUCLEOTIDE SEQUENCE [LARGE SCALE GENOMIC DNA]</scope>
    <source>
        <strain evidence="12">COL-18-3</strain>
    </source>
</reference>
<dbReference type="GO" id="GO:0005737">
    <property type="term" value="C:cytoplasm"/>
    <property type="evidence" value="ECO:0007669"/>
    <property type="project" value="TreeGrafter"/>
</dbReference>
<dbReference type="SUPFAM" id="SSF56645">
    <property type="entry name" value="Acyl-CoA dehydrogenase NM domain-like"/>
    <property type="match status" value="1"/>
</dbReference>
<comment type="caution">
    <text evidence="11">The sequence shown here is derived from an EMBL/GenBank/DDBJ whole genome shotgun (WGS) entry which is preliminary data.</text>
</comment>
<evidence type="ECO:0000256" key="4">
    <source>
        <dbReference type="ARBA" id="ARBA00022630"/>
    </source>
</evidence>
<dbReference type="InterPro" id="IPR046373">
    <property type="entry name" value="Acyl-CoA_Oxase/DH_mid-dom_sf"/>
</dbReference>
<dbReference type="InterPro" id="IPR009075">
    <property type="entry name" value="AcylCo_DH/oxidase_C"/>
</dbReference>
<keyword evidence="5 7" id="KW-0274">FAD</keyword>
<evidence type="ECO:0000256" key="3">
    <source>
        <dbReference type="ARBA" id="ARBA00011738"/>
    </source>
</evidence>
<dbReference type="PANTHER" id="PTHR48083">
    <property type="entry name" value="MEDIUM-CHAIN SPECIFIC ACYL-COA DEHYDROGENASE, MITOCHONDRIAL-RELATED"/>
    <property type="match status" value="1"/>
</dbReference>
<name>A0A1R1PBZ9_ZANCU</name>
<evidence type="ECO:0000313" key="12">
    <source>
        <dbReference type="Proteomes" id="UP000188320"/>
    </source>
</evidence>
<dbReference type="AlphaFoldDB" id="A0A1R1PBZ9"/>
<keyword evidence="6 7" id="KW-0560">Oxidoreductase</keyword>
<evidence type="ECO:0000259" key="9">
    <source>
        <dbReference type="Pfam" id="PF02770"/>
    </source>
</evidence>
<protein>
    <submittedName>
        <fullName evidence="11">Acyl-CoA dehydrogenase family member 11</fullName>
    </submittedName>
</protein>
<comment type="similarity">
    <text evidence="2 7">Belongs to the acyl-CoA dehydrogenase family.</text>
</comment>
<dbReference type="InterPro" id="IPR036250">
    <property type="entry name" value="AcylCo_DH-like_C"/>
</dbReference>
<keyword evidence="4 7" id="KW-0285">Flavoprotein</keyword>
<dbReference type="Pfam" id="PF02770">
    <property type="entry name" value="Acyl-CoA_dh_M"/>
    <property type="match status" value="1"/>
</dbReference>
<feature type="domain" description="Acyl-CoA dehydrogenase/oxidase N-terminal" evidence="10">
    <location>
        <begin position="3"/>
        <end position="121"/>
    </location>
</feature>
<dbReference type="Gene3D" id="1.10.540.10">
    <property type="entry name" value="Acyl-CoA dehydrogenase/oxidase, N-terminal domain"/>
    <property type="match status" value="1"/>
</dbReference>
<organism evidence="11 12">
    <name type="scientific">Zancudomyces culisetae</name>
    <name type="common">Gut fungus</name>
    <name type="synonym">Smittium culisetae</name>
    <dbReference type="NCBI Taxonomy" id="1213189"/>
    <lineage>
        <taxon>Eukaryota</taxon>
        <taxon>Fungi</taxon>
        <taxon>Fungi incertae sedis</taxon>
        <taxon>Zoopagomycota</taxon>
        <taxon>Kickxellomycotina</taxon>
        <taxon>Harpellomycetes</taxon>
        <taxon>Harpellales</taxon>
        <taxon>Legeriomycetaceae</taxon>
        <taxon>Zancudomyces</taxon>
    </lineage>
</organism>
<evidence type="ECO:0000259" key="8">
    <source>
        <dbReference type="Pfam" id="PF00441"/>
    </source>
</evidence>
<dbReference type="Pfam" id="PF00441">
    <property type="entry name" value="Acyl-CoA_dh_1"/>
    <property type="match status" value="1"/>
</dbReference>
<dbReference type="OrthoDB" id="434771at2759"/>
<dbReference type="Gene3D" id="2.40.110.10">
    <property type="entry name" value="Butyryl-CoA Dehydrogenase, subunit A, domain 2"/>
    <property type="match status" value="1"/>
</dbReference>
<evidence type="ECO:0000256" key="7">
    <source>
        <dbReference type="RuleBase" id="RU362125"/>
    </source>
</evidence>
<evidence type="ECO:0000256" key="2">
    <source>
        <dbReference type="ARBA" id="ARBA00009347"/>
    </source>
</evidence>
<feature type="domain" description="Acyl-CoA dehydrogenase/oxidase C-terminal" evidence="8">
    <location>
        <begin position="251"/>
        <end position="399"/>
    </location>
</feature>
<comment type="cofactor">
    <cofactor evidence="1 7">
        <name>FAD</name>
        <dbReference type="ChEBI" id="CHEBI:57692"/>
    </cofactor>
</comment>
<feature type="domain" description="Acyl-CoA oxidase/dehydrogenase middle" evidence="9">
    <location>
        <begin position="125"/>
        <end position="239"/>
    </location>
</feature>
<dbReference type="GO" id="GO:0003995">
    <property type="term" value="F:acyl-CoA dehydrogenase activity"/>
    <property type="evidence" value="ECO:0007669"/>
    <property type="project" value="TreeGrafter"/>
</dbReference>